<gene>
    <name evidence="1" type="ORF">SAMN05446037_102557</name>
</gene>
<dbReference type="EMBL" id="FZOJ01000025">
    <property type="protein sequence ID" value="SNS88290.1"/>
    <property type="molecule type" value="Genomic_DNA"/>
</dbReference>
<evidence type="ECO:0000313" key="1">
    <source>
        <dbReference type="EMBL" id="SNS88290.1"/>
    </source>
</evidence>
<accession>A0A239I3X6</accession>
<name>A0A239I3X6_9FIRM</name>
<organism evidence="1 2">
    <name type="scientific">Anaerovirgula multivorans</name>
    <dbReference type="NCBI Taxonomy" id="312168"/>
    <lineage>
        <taxon>Bacteria</taxon>
        <taxon>Bacillati</taxon>
        <taxon>Bacillota</taxon>
        <taxon>Clostridia</taxon>
        <taxon>Peptostreptococcales</taxon>
        <taxon>Natronincolaceae</taxon>
        <taxon>Anaerovirgula</taxon>
    </lineage>
</organism>
<dbReference type="Proteomes" id="UP000198304">
    <property type="component" value="Unassembled WGS sequence"/>
</dbReference>
<keyword evidence="2" id="KW-1185">Reference proteome</keyword>
<reference evidence="1 2" key="1">
    <citation type="submission" date="2017-06" db="EMBL/GenBank/DDBJ databases">
        <authorList>
            <person name="Kim H.J."/>
            <person name="Triplett B.A."/>
        </authorList>
    </citation>
    <scope>NUCLEOTIDE SEQUENCE [LARGE SCALE GENOMIC DNA]</scope>
    <source>
        <strain evidence="1 2">SCA</strain>
    </source>
</reference>
<protein>
    <submittedName>
        <fullName evidence="1">Uncharacterized protein</fullName>
    </submittedName>
</protein>
<proteinExistence type="predicted"/>
<dbReference type="RefSeq" id="WP_089284456.1">
    <property type="nucleotide sequence ID" value="NZ_FZOJ01000025.1"/>
</dbReference>
<sequence>MAHYCRICGRTRANEKFSGKGHKNHVCKDCSGKSGRKAKKNSIDENAFASETTVLLNDMPIQPESMYFDDNWFSEIDFEKQNIDDENVEELPF</sequence>
<evidence type="ECO:0000313" key="2">
    <source>
        <dbReference type="Proteomes" id="UP000198304"/>
    </source>
</evidence>
<dbReference type="AlphaFoldDB" id="A0A239I3X6"/>
<dbReference type="OrthoDB" id="9801315at2"/>